<name>A0A2I2GRC5_9EURO</name>
<organism evidence="1 2">
    <name type="scientific">Aspergillus steynii IBT 23096</name>
    <dbReference type="NCBI Taxonomy" id="1392250"/>
    <lineage>
        <taxon>Eukaryota</taxon>
        <taxon>Fungi</taxon>
        <taxon>Dikarya</taxon>
        <taxon>Ascomycota</taxon>
        <taxon>Pezizomycotina</taxon>
        <taxon>Eurotiomycetes</taxon>
        <taxon>Eurotiomycetidae</taxon>
        <taxon>Eurotiales</taxon>
        <taxon>Aspergillaceae</taxon>
        <taxon>Aspergillus</taxon>
        <taxon>Aspergillus subgen. Circumdati</taxon>
    </lineage>
</organism>
<proteinExistence type="predicted"/>
<protein>
    <submittedName>
        <fullName evidence="1">Uncharacterized protein</fullName>
    </submittedName>
</protein>
<evidence type="ECO:0000313" key="2">
    <source>
        <dbReference type="Proteomes" id="UP000234275"/>
    </source>
</evidence>
<dbReference type="InterPro" id="IPR029058">
    <property type="entry name" value="AB_hydrolase_fold"/>
</dbReference>
<dbReference type="EMBL" id="MSFO01000001">
    <property type="protein sequence ID" value="PLB55435.1"/>
    <property type="molecule type" value="Genomic_DNA"/>
</dbReference>
<sequence>MEHTPNPILLQKGDSSRTPLFLLHDAGGTVFNYYKLGNVGRTIYAISNPWIKTETKWEGGSMRFVNEYIKLIKSVVSSGEILVGGWSLGGQLGIDIGRVLASNPRSRLSVVGVVMIDTLYPYWGPPETPHAEFPVDLVLRNCPDELRAEILRCMQWSKQDSDEWVRRNWKADADELDKIEAEEPPPGVLILANGYVPVGEGQGGRKVMVDYLREKRVGWDLFPHQFIVAVWEVSGHHFGLFERETIQVTTEKVRLACDLLAED</sequence>
<dbReference type="OrthoDB" id="10253869at2759"/>
<evidence type="ECO:0000313" key="1">
    <source>
        <dbReference type="EMBL" id="PLB55435.1"/>
    </source>
</evidence>
<dbReference type="GeneID" id="36562049"/>
<accession>A0A2I2GRC5</accession>
<dbReference type="STRING" id="1392250.A0A2I2GRC5"/>
<gene>
    <name evidence="1" type="ORF">P170DRAFT_506034</name>
</gene>
<comment type="caution">
    <text evidence="1">The sequence shown here is derived from an EMBL/GenBank/DDBJ whole genome shotgun (WGS) entry which is preliminary data.</text>
</comment>
<dbReference type="Proteomes" id="UP000234275">
    <property type="component" value="Unassembled WGS sequence"/>
</dbReference>
<dbReference type="SUPFAM" id="SSF53474">
    <property type="entry name" value="alpha/beta-Hydrolases"/>
    <property type="match status" value="1"/>
</dbReference>
<dbReference type="Gene3D" id="3.40.50.1820">
    <property type="entry name" value="alpha/beta hydrolase"/>
    <property type="match status" value="1"/>
</dbReference>
<dbReference type="VEuPathDB" id="FungiDB:P170DRAFT_506034"/>
<reference evidence="1 2" key="1">
    <citation type="submission" date="2016-12" db="EMBL/GenBank/DDBJ databases">
        <title>The genomes of Aspergillus section Nigri reveals drivers in fungal speciation.</title>
        <authorList>
            <consortium name="DOE Joint Genome Institute"/>
            <person name="Vesth T.C."/>
            <person name="Nybo J."/>
            <person name="Theobald S."/>
            <person name="Brandl J."/>
            <person name="Frisvad J.C."/>
            <person name="Nielsen K.F."/>
            <person name="Lyhne E.K."/>
            <person name="Kogle M.E."/>
            <person name="Kuo A."/>
            <person name="Riley R."/>
            <person name="Clum A."/>
            <person name="Nolan M."/>
            <person name="Lipzen A."/>
            <person name="Salamov A."/>
            <person name="Henrissat B."/>
            <person name="Wiebenga A."/>
            <person name="De Vries R.P."/>
            <person name="Grigoriev I.V."/>
            <person name="Mortensen U.H."/>
            <person name="Andersen M.R."/>
            <person name="Baker S.E."/>
        </authorList>
    </citation>
    <scope>NUCLEOTIDE SEQUENCE [LARGE SCALE GENOMIC DNA]</scope>
    <source>
        <strain evidence="1 2">IBT 23096</strain>
    </source>
</reference>
<keyword evidence="2" id="KW-1185">Reference proteome</keyword>
<dbReference type="AlphaFoldDB" id="A0A2I2GRC5"/>
<dbReference type="RefSeq" id="XP_024710737.1">
    <property type="nucleotide sequence ID" value="XM_024854343.1"/>
</dbReference>